<gene>
    <name evidence="2" type="ORF">URODEC1_LOCUS110124</name>
</gene>
<sequence>MMNGAAMEVSISAAAAAAAEDRLLLGAEPTFGPDEPGAGAEEARARVMRTRAATAASAPRCSSRRTCGWLPLPFFPRNKDAEPFLIKVRDTKHLMKLREERRRATQPGHFKRLAKDRGFVTECLQYYNYMHPNAEYEPAPGKVIKFVTWRNGTRWTHGNFVARRKRSGCFSFLPAPRTLFFFELMHSPDFTGVVTCTPLDEPVTEGYSILGFPIWWGTRRNGNSDVFCKTCYRHFEFPHRLTSGTLACGHENAEGLCQMCDCRSCVLHPFPDQENVHMPIADTFIATSAEHGPAWIECIPDF</sequence>
<proteinExistence type="predicted"/>
<dbReference type="PANTHER" id="PTHR34710:SF18">
    <property type="entry name" value="OS05G0522700 PROTEIN"/>
    <property type="match status" value="1"/>
</dbReference>
<dbReference type="PANTHER" id="PTHR34710">
    <property type="entry name" value="OS03G0834100 PROTEIN"/>
    <property type="match status" value="1"/>
</dbReference>
<protein>
    <recommendedName>
        <fullName evidence="1">DUF3615 domain-containing protein</fullName>
    </recommendedName>
</protein>
<name>A0ABC9FX11_9POAL</name>
<reference evidence="2 3" key="2">
    <citation type="submission" date="2024-10" db="EMBL/GenBank/DDBJ databases">
        <authorList>
            <person name="Ryan C."/>
        </authorList>
    </citation>
    <scope>NUCLEOTIDE SEQUENCE [LARGE SCALE GENOMIC DNA]</scope>
</reference>
<dbReference type="EMBL" id="OZ075117">
    <property type="protein sequence ID" value="CAL5083751.1"/>
    <property type="molecule type" value="Genomic_DNA"/>
</dbReference>
<dbReference type="Pfam" id="PF12274">
    <property type="entry name" value="DUF3615"/>
    <property type="match status" value="1"/>
</dbReference>
<evidence type="ECO:0000259" key="1">
    <source>
        <dbReference type="Pfam" id="PF12274"/>
    </source>
</evidence>
<feature type="domain" description="DUF3615" evidence="1">
    <location>
        <begin position="121"/>
        <end position="234"/>
    </location>
</feature>
<evidence type="ECO:0000313" key="2">
    <source>
        <dbReference type="EMBL" id="CAL5083751.1"/>
    </source>
</evidence>
<dbReference type="InterPro" id="IPR022059">
    <property type="entry name" value="DUF3615"/>
</dbReference>
<reference evidence="3" key="1">
    <citation type="submission" date="2024-06" db="EMBL/GenBank/DDBJ databases">
        <authorList>
            <person name="Ryan C."/>
        </authorList>
    </citation>
    <scope>NUCLEOTIDE SEQUENCE [LARGE SCALE GENOMIC DNA]</scope>
</reference>
<organism evidence="2 3">
    <name type="scientific">Urochloa decumbens</name>
    <dbReference type="NCBI Taxonomy" id="240449"/>
    <lineage>
        <taxon>Eukaryota</taxon>
        <taxon>Viridiplantae</taxon>
        <taxon>Streptophyta</taxon>
        <taxon>Embryophyta</taxon>
        <taxon>Tracheophyta</taxon>
        <taxon>Spermatophyta</taxon>
        <taxon>Magnoliopsida</taxon>
        <taxon>Liliopsida</taxon>
        <taxon>Poales</taxon>
        <taxon>Poaceae</taxon>
        <taxon>PACMAD clade</taxon>
        <taxon>Panicoideae</taxon>
        <taxon>Panicodae</taxon>
        <taxon>Paniceae</taxon>
        <taxon>Melinidinae</taxon>
        <taxon>Urochloa</taxon>
    </lineage>
</organism>
<accession>A0ABC9FX11</accession>
<dbReference type="AlphaFoldDB" id="A0ABC9FX11"/>
<dbReference type="Proteomes" id="UP001497457">
    <property type="component" value="Chromosome 7b"/>
</dbReference>
<evidence type="ECO:0000313" key="3">
    <source>
        <dbReference type="Proteomes" id="UP001497457"/>
    </source>
</evidence>
<keyword evidence="3" id="KW-1185">Reference proteome</keyword>